<dbReference type="EMBL" id="JADFFM010000001">
    <property type="protein sequence ID" value="MBE9665640.1"/>
    <property type="molecule type" value="Genomic_DNA"/>
</dbReference>
<organism evidence="3 4">
    <name type="scientific">Mucilaginibacter boryungensis</name>
    <dbReference type="NCBI Taxonomy" id="768480"/>
    <lineage>
        <taxon>Bacteria</taxon>
        <taxon>Pseudomonadati</taxon>
        <taxon>Bacteroidota</taxon>
        <taxon>Sphingobacteriia</taxon>
        <taxon>Sphingobacteriales</taxon>
        <taxon>Sphingobacteriaceae</taxon>
        <taxon>Mucilaginibacter</taxon>
    </lineage>
</organism>
<dbReference type="Pfam" id="PF05569">
    <property type="entry name" value="Peptidase_M56"/>
    <property type="match status" value="1"/>
</dbReference>
<feature type="transmembrane region" description="Helical" evidence="1">
    <location>
        <begin position="114"/>
        <end position="136"/>
    </location>
</feature>
<sequence>MEIINLKQLFAGPVVNALCHTLFHSLWQGVIFAAVAGLVVIFTRQSGPILRYRLLIILFLLMIGTSVITFIYQLQWFRQLTLADVHNSGNITQASYPVYHTSPVGTYPVATRQFSVWLSAFLSRYAFQITVLWLIVLMAKTVRMVSVLTYTRYCVKRDSKLVSAYWSNRIQWFCRQLQINRKVKVMESAFIKVPVVFGHLKPVIFIPLGLLGQLPPGQIEAILLHELAHIRRADYLVNLLQNIAESIFFFSPAVLWLSALIRDERENCCDDAAVAQTSNKKQYIEALISFREFSLNSRPRYVVAFAGKKGSLLSRVTRMVHNNNHGLNTTEKSSLVGACIIALLLAIFATPASSLAVKRFTKHLKEEVIAVKQPVKTSATRVINKIDKPIAPSHADSKMPVDTLQKQEDAPAIQVAENDEPVPNNDVLVQQPDTTPVNPYYKKHKALSLNNGELVATTYKKGKGEGNITQLELGRRKKSPPKGFPLPEVIAHISDYLFDHGIITDRENLSFKLTNAGLTVNGVKQSDELAQTMANRYFNEFPSPVGEQGRSDPNFGIVYNAQTGSMGFGIMRHEKKPVAQ</sequence>
<dbReference type="PANTHER" id="PTHR34978:SF3">
    <property type="entry name" value="SLR0241 PROTEIN"/>
    <property type="match status" value="1"/>
</dbReference>
<keyword evidence="1" id="KW-1133">Transmembrane helix</keyword>
<keyword evidence="4" id="KW-1185">Reference proteome</keyword>
<dbReference type="Gene3D" id="3.30.2010.10">
    <property type="entry name" value="Metalloproteases ('zincins'), catalytic domain"/>
    <property type="match status" value="1"/>
</dbReference>
<dbReference type="Proteomes" id="UP000632774">
    <property type="component" value="Unassembled WGS sequence"/>
</dbReference>
<evidence type="ECO:0000313" key="4">
    <source>
        <dbReference type="Proteomes" id="UP000632774"/>
    </source>
</evidence>
<keyword evidence="1" id="KW-0812">Transmembrane</keyword>
<evidence type="ECO:0000313" key="3">
    <source>
        <dbReference type="EMBL" id="MBE9665640.1"/>
    </source>
</evidence>
<protein>
    <submittedName>
        <fullName evidence="3">M56 family metallopeptidase</fullName>
    </submittedName>
</protein>
<feature type="transmembrane region" description="Helical" evidence="1">
    <location>
        <begin position="22"/>
        <end position="42"/>
    </location>
</feature>
<dbReference type="InterPro" id="IPR052173">
    <property type="entry name" value="Beta-lactam_resp_regulator"/>
</dbReference>
<dbReference type="RefSeq" id="WP_194105034.1">
    <property type="nucleotide sequence ID" value="NZ_JADFFM010000001.1"/>
</dbReference>
<comment type="caution">
    <text evidence="3">The sequence shown here is derived from an EMBL/GenBank/DDBJ whole genome shotgun (WGS) entry which is preliminary data.</text>
</comment>
<feature type="transmembrane region" description="Helical" evidence="1">
    <location>
        <begin position="335"/>
        <end position="357"/>
    </location>
</feature>
<dbReference type="CDD" id="cd07341">
    <property type="entry name" value="M56_BlaR1_MecR1_like"/>
    <property type="match status" value="1"/>
</dbReference>
<feature type="transmembrane region" description="Helical" evidence="1">
    <location>
        <begin position="54"/>
        <end position="74"/>
    </location>
</feature>
<accession>A0ABR9XEL2</accession>
<proteinExistence type="predicted"/>
<reference evidence="3 4" key="1">
    <citation type="submission" date="2020-10" db="EMBL/GenBank/DDBJ databases">
        <title>Mucilaginibacter mali sp. nov., isolated from rhizosphere soil of apple orchard.</title>
        <authorList>
            <person name="Lee J.-S."/>
            <person name="Kim H.S."/>
            <person name="Kim J.-S."/>
        </authorList>
    </citation>
    <scope>NUCLEOTIDE SEQUENCE [LARGE SCALE GENOMIC DNA]</scope>
    <source>
        <strain evidence="3 4">KCTC 23157</strain>
    </source>
</reference>
<name>A0ABR9XEL2_9SPHI</name>
<evidence type="ECO:0000259" key="2">
    <source>
        <dbReference type="Pfam" id="PF05569"/>
    </source>
</evidence>
<feature type="domain" description="Peptidase M56" evidence="2">
    <location>
        <begin position="32"/>
        <end position="317"/>
    </location>
</feature>
<dbReference type="PANTHER" id="PTHR34978">
    <property type="entry name" value="POSSIBLE SENSOR-TRANSDUCER PROTEIN BLAR"/>
    <property type="match status" value="1"/>
</dbReference>
<gene>
    <name evidence="3" type="ORF">IRJ18_04650</name>
</gene>
<evidence type="ECO:0000256" key="1">
    <source>
        <dbReference type="SAM" id="Phobius"/>
    </source>
</evidence>
<keyword evidence="1" id="KW-0472">Membrane</keyword>
<dbReference type="InterPro" id="IPR008756">
    <property type="entry name" value="Peptidase_M56"/>
</dbReference>